<reference evidence="14" key="1">
    <citation type="submission" date="2021-04" db="EMBL/GenBank/DDBJ databases">
        <authorList>
            <person name="Tunstrom K."/>
        </authorList>
    </citation>
    <scope>NUCLEOTIDE SEQUENCE</scope>
</reference>
<dbReference type="GO" id="GO:0006312">
    <property type="term" value="P:mitotic recombination"/>
    <property type="evidence" value="ECO:0007669"/>
    <property type="project" value="TreeGrafter"/>
</dbReference>
<dbReference type="Pfam" id="PF00488">
    <property type="entry name" value="MutS_V"/>
    <property type="match status" value="2"/>
</dbReference>
<dbReference type="GO" id="GO:0032301">
    <property type="term" value="C:MutSalpha complex"/>
    <property type="evidence" value="ECO:0007669"/>
    <property type="project" value="TreeGrafter"/>
</dbReference>
<dbReference type="Pfam" id="PF05192">
    <property type="entry name" value="MutS_III"/>
    <property type="match status" value="1"/>
</dbReference>
<dbReference type="GO" id="GO:0005524">
    <property type="term" value="F:ATP binding"/>
    <property type="evidence" value="ECO:0007669"/>
    <property type="project" value="UniProtKB-KW"/>
</dbReference>
<keyword evidence="6" id="KW-0067">ATP-binding</keyword>
<evidence type="ECO:0000256" key="1">
    <source>
        <dbReference type="ARBA" id="ARBA00004123"/>
    </source>
</evidence>
<keyword evidence="7 11" id="KW-0238">DNA-binding</keyword>
<keyword evidence="15" id="KW-1185">Reference proteome</keyword>
<protein>
    <recommendedName>
        <fullName evidence="10">DNA mismatch repair protein MSH2</fullName>
    </recommendedName>
    <alternativeName>
        <fullName evidence="3">DNA mismatch repair protein Msh2</fullName>
    </alternativeName>
</protein>
<keyword evidence="9" id="KW-0539">Nucleus</keyword>
<feature type="coiled-coil region" evidence="12">
    <location>
        <begin position="445"/>
        <end position="476"/>
    </location>
</feature>
<evidence type="ECO:0000256" key="10">
    <source>
        <dbReference type="ARBA" id="ARBA00073545"/>
    </source>
</evidence>
<evidence type="ECO:0000259" key="13">
    <source>
        <dbReference type="PROSITE" id="PS00486"/>
    </source>
</evidence>
<dbReference type="SMART" id="SM00534">
    <property type="entry name" value="MUTSac"/>
    <property type="match status" value="1"/>
</dbReference>
<dbReference type="PROSITE" id="PS00486">
    <property type="entry name" value="DNA_MISMATCH_REPAIR_2"/>
    <property type="match status" value="1"/>
</dbReference>
<dbReference type="Pfam" id="PF05190">
    <property type="entry name" value="MutS_IV"/>
    <property type="match status" value="1"/>
</dbReference>
<dbReference type="SMART" id="SM00533">
    <property type="entry name" value="MUTSd"/>
    <property type="match status" value="1"/>
</dbReference>
<dbReference type="InterPro" id="IPR045076">
    <property type="entry name" value="MutS"/>
</dbReference>
<dbReference type="Pfam" id="PF05188">
    <property type="entry name" value="MutS_II"/>
    <property type="match status" value="1"/>
</dbReference>
<dbReference type="GO" id="GO:0006298">
    <property type="term" value="P:mismatch repair"/>
    <property type="evidence" value="ECO:0007669"/>
    <property type="project" value="InterPro"/>
</dbReference>
<dbReference type="EMBL" id="CAJQZP010001196">
    <property type="protein sequence ID" value="CAG5028212.1"/>
    <property type="molecule type" value="Genomic_DNA"/>
</dbReference>
<dbReference type="InterPro" id="IPR007860">
    <property type="entry name" value="DNA_mmatch_repair_MutS_con_dom"/>
</dbReference>
<accession>A0A8S3XMA3</accession>
<dbReference type="OrthoDB" id="295033at2759"/>
<dbReference type="Pfam" id="PF01624">
    <property type="entry name" value="MutS_I"/>
    <property type="match status" value="1"/>
</dbReference>
<evidence type="ECO:0000256" key="6">
    <source>
        <dbReference type="ARBA" id="ARBA00022840"/>
    </source>
</evidence>
<dbReference type="PIRSF" id="PIRSF005813">
    <property type="entry name" value="MSH2"/>
    <property type="match status" value="1"/>
</dbReference>
<proteinExistence type="inferred from homology"/>
<evidence type="ECO:0000256" key="12">
    <source>
        <dbReference type="SAM" id="Coils"/>
    </source>
</evidence>
<dbReference type="PANTHER" id="PTHR11361:SF35">
    <property type="entry name" value="DNA MISMATCH REPAIR PROTEIN MSH2"/>
    <property type="match status" value="1"/>
</dbReference>
<dbReference type="InterPro" id="IPR011184">
    <property type="entry name" value="DNA_mismatch_repair_Msh2"/>
</dbReference>
<comment type="caution">
    <text evidence="14">The sequence shown here is derived from an EMBL/GenBank/DDBJ whole genome shotgun (WGS) entry which is preliminary data.</text>
</comment>
<dbReference type="InterPro" id="IPR007696">
    <property type="entry name" value="DNA_mismatch_repair_MutS_core"/>
</dbReference>
<keyword evidence="5 11" id="KW-0227">DNA damage</keyword>
<comment type="function">
    <text evidence="11">Component of the post-replicative DNA mismatch repair system (MMR).</text>
</comment>
<evidence type="ECO:0000256" key="3">
    <source>
        <dbReference type="ARBA" id="ARBA00019549"/>
    </source>
</evidence>
<dbReference type="InterPro" id="IPR007695">
    <property type="entry name" value="DNA_mismatch_repair_MutS-lik_N"/>
</dbReference>
<dbReference type="GO" id="GO:0140664">
    <property type="term" value="F:ATP-dependent DNA damage sensor activity"/>
    <property type="evidence" value="ECO:0007669"/>
    <property type="project" value="InterPro"/>
</dbReference>
<evidence type="ECO:0000256" key="5">
    <source>
        <dbReference type="ARBA" id="ARBA00022763"/>
    </source>
</evidence>
<evidence type="ECO:0000256" key="4">
    <source>
        <dbReference type="ARBA" id="ARBA00022741"/>
    </source>
</evidence>
<dbReference type="FunFam" id="3.30.420.110:FF:000002">
    <property type="entry name" value="DNA mismatch repair protein"/>
    <property type="match status" value="1"/>
</dbReference>
<dbReference type="GO" id="GO:0030983">
    <property type="term" value="F:mismatched DNA binding"/>
    <property type="evidence" value="ECO:0007669"/>
    <property type="project" value="InterPro"/>
</dbReference>
<evidence type="ECO:0000313" key="14">
    <source>
        <dbReference type="EMBL" id="CAG5028212.1"/>
    </source>
</evidence>
<keyword evidence="8 11" id="KW-0234">DNA repair</keyword>
<feature type="domain" description="DNA mismatch repair proteins mutS family" evidence="13">
    <location>
        <begin position="752"/>
        <end position="768"/>
    </location>
</feature>
<comment type="subcellular location">
    <subcellularLocation>
        <location evidence="1">Nucleus</location>
    </subcellularLocation>
</comment>
<feature type="coiled-coil region" evidence="12">
    <location>
        <begin position="354"/>
        <end position="381"/>
    </location>
</feature>
<dbReference type="InterPro" id="IPR000432">
    <property type="entry name" value="DNA_mismatch_repair_MutS_C"/>
</dbReference>
<dbReference type="PANTHER" id="PTHR11361">
    <property type="entry name" value="DNA MISMATCH REPAIR PROTEIN MUTS FAMILY MEMBER"/>
    <property type="match status" value="1"/>
</dbReference>
<sequence>MVSFQKPPSTVRIFDRNDYYSVHGIDATTAAREVFSSISNIKKMGIEPERLDYLVLSKGNFEILIRKLLLVKRYRVEIYVPEGSSKNSEWRLEYKGSPGNLTQLEEVLGEGLGASNENAPCLMAVSFKTDAVTKGRLVGVACVTAADYQFAISEFADDDLLTELETITVQMAPTECLVIQGDNDDQKALKKVMERTNVTVTKLKKSDFSTEGLIQDLNRLLKFKENQQQDANVFPETGKQVAMSSLAAAIRYTTLLNDSSNFGRFHLSTIQSDGFLHLDAAALSALNVLPELGDTSHCPSRSLFGLLDRCRTQQGKRLLAQWLRQPLRDINLINERLDIIEVLLNNSQLRLQLHEDHLRRISDLQALARRLTRKKANLQDCYKIYQAIDRLPSLLQCLGQAESATVHSSLAEPISELHGDLDKFQQMIETTVDMDAVDRGEFLVKPSFDEQLQNLREQLDRLQSMAEKELRAAADNLGLEAGKNIKLENNPQNGFYFRITIKEEQTIRGNKKYTIIDTAKGGVRFKTNALDCVTEEYVQTKEAYEKEQDKVVSEIINIATGYSECLFSLSHMLSRLDVLVSFAVAASTAPYPYCRPVITESLEEFILKDVRHPCLEVQEGVSYIPNDVEFKRGSCVMHIVTGANMGGKSTWMRSCGAAAVLAHAGCAVPARLAVLPRLRAVRARLGAADREQQGQSTFMLEMLETAAILRRPRLRAVRARLGAADREQQGQSTFMLEMLETAAILRAATPDSLVLIDELGRGTSTYEGCGIAWAIAEKLATESKCFCLFATHYHELTRLPSLHPGVIVNSHAEASVVNDQLVLLHKIVPGPATHSLGLHVAKLADLPESIIKYAEEKQAQLETNLFEVEASVEAQETTEGQKIILDFLRKCKLIQETIESDENMMIEINKLKQELLQQNSKYVQSLMSC</sequence>
<gene>
    <name evidence="14" type="ORF">PAPOLLO_LOCUS18995</name>
</gene>
<keyword evidence="12" id="KW-0175">Coiled coil</keyword>
<evidence type="ECO:0000256" key="7">
    <source>
        <dbReference type="ARBA" id="ARBA00023125"/>
    </source>
</evidence>
<name>A0A8S3XMA3_PARAO</name>
<evidence type="ECO:0000256" key="11">
    <source>
        <dbReference type="RuleBase" id="RU003756"/>
    </source>
</evidence>
<dbReference type="FunFam" id="1.10.1420.10:FF:000003">
    <property type="entry name" value="DNA mismatch repair protein"/>
    <property type="match status" value="1"/>
</dbReference>
<organism evidence="14 15">
    <name type="scientific">Parnassius apollo</name>
    <name type="common">Apollo butterfly</name>
    <name type="synonym">Papilio apollo</name>
    <dbReference type="NCBI Taxonomy" id="110799"/>
    <lineage>
        <taxon>Eukaryota</taxon>
        <taxon>Metazoa</taxon>
        <taxon>Ecdysozoa</taxon>
        <taxon>Arthropoda</taxon>
        <taxon>Hexapoda</taxon>
        <taxon>Insecta</taxon>
        <taxon>Pterygota</taxon>
        <taxon>Neoptera</taxon>
        <taxon>Endopterygota</taxon>
        <taxon>Lepidoptera</taxon>
        <taxon>Glossata</taxon>
        <taxon>Ditrysia</taxon>
        <taxon>Papilionoidea</taxon>
        <taxon>Papilionidae</taxon>
        <taxon>Parnassiinae</taxon>
        <taxon>Parnassini</taxon>
        <taxon>Parnassius</taxon>
        <taxon>Parnassius</taxon>
    </lineage>
</organism>
<comment type="similarity">
    <text evidence="2 11">Belongs to the DNA mismatch repair MutS family.</text>
</comment>
<evidence type="ECO:0000256" key="8">
    <source>
        <dbReference type="ARBA" id="ARBA00023204"/>
    </source>
</evidence>
<evidence type="ECO:0000256" key="2">
    <source>
        <dbReference type="ARBA" id="ARBA00006271"/>
    </source>
</evidence>
<evidence type="ECO:0000256" key="9">
    <source>
        <dbReference type="ARBA" id="ARBA00023242"/>
    </source>
</evidence>
<dbReference type="AlphaFoldDB" id="A0A8S3XMA3"/>
<dbReference type="Proteomes" id="UP000691718">
    <property type="component" value="Unassembled WGS sequence"/>
</dbReference>
<dbReference type="InterPro" id="IPR007861">
    <property type="entry name" value="DNA_mismatch_repair_MutS_clamp"/>
</dbReference>
<evidence type="ECO:0000313" key="15">
    <source>
        <dbReference type="Proteomes" id="UP000691718"/>
    </source>
</evidence>
<keyword evidence="4 11" id="KW-0547">Nucleotide-binding</keyword>